<evidence type="ECO:0000313" key="2">
    <source>
        <dbReference type="EMBL" id="MFC5002583.1"/>
    </source>
</evidence>
<feature type="region of interest" description="Disordered" evidence="1">
    <location>
        <begin position="138"/>
        <end position="157"/>
    </location>
</feature>
<reference evidence="3" key="1">
    <citation type="journal article" date="2019" name="Int. J. Syst. Evol. Microbiol.">
        <title>The Global Catalogue of Microorganisms (GCM) 10K type strain sequencing project: providing services to taxonomists for standard genome sequencing and annotation.</title>
        <authorList>
            <consortium name="The Broad Institute Genomics Platform"/>
            <consortium name="The Broad Institute Genome Sequencing Center for Infectious Disease"/>
            <person name="Wu L."/>
            <person name="Ma J."/>
        </authorList>
    </citation>
    <scope>NUCLEOTIDE SEQUENCE [LARGE SCALE GENOMIC DNA]</scope>
    <source>
        <strain evidence="3">CGMCC 4.7152</strain>
    </source>
</reference>
<keyword evidence="3" id="KW-1185">Reference proteome</keyword>
<organism evidence="2 3">
    <name type="scientific">Dactylosporangium cerinum</name>
    <dbReference type="NCBI Taxonomy" id="1434730"/>
    <lineage>
        <taxon>Bacteria</taxon>
        <taxon>Bacillati</taxon>
        <taxon>Actinomycetota</taxon>
        <taxon>Actinomycetes</taxon>
        <taxon>Micromonosporales</taxon>
        <taxon>Micromonosporaceae</taxon>
        <taxon>Dactylosporangium</taxon>
    </lineage>
</organism>
<comment type="caution">
    <text evidence="2">The sequence shown here is derived from an EMBL/GenBank/DDBJ whole genome shotgun (WGS) entry which is preliminary data.</text>
</comment>
<dbReference type="InterPro" id="IPR018727">
    <property type="entry name" value="DUF2267"/>
</dbReference>
<dbReference type="Gene3D" id="1.10.490.110">
    <property type="entry name" value="Uncharacterized conserved protein DUF2267"/>
    <property type="match status" value="1"/>
</dbReference>
<name>A0ABV9W5B6_9ACTN</name>
<dbReference type="RefSeq" id="WP_380120755.1">
    <property type="nucleotide sequence ID" value="NZ_JBHSIU010000041.1"/>
</dbReference>
<accession>A0ABV9W5B6</accession>
<proteinExistence type="predicted"/>
<gene>
    <name evidence="2" type="ORF">ACFPIJ_32715</name>
</gene>
<dbReference type="EMBL" id="JBHSIU010000041">
    <property type="protein sequence ID" value="MFC5002583.1"/>
    <property type="molecule type" value="Genomic_DNA"/>
</dbReference>
<feature type="region of interest" description="Disordered" evidence="1">
    <location>
        <begin position="178"/>
        <end position="210"/>
    </location>
</feature>
<protein>
    <submittedName>
        <fullName evidence="2">DUF2267 domain-containing protein</fullName>
    </submittedName>
</protein>
<sequence>MTSTNRDVFDHATRTSHTWLGAVAAELGTSDTHVAYRILRAWLHSLRDRLPVDGSADFAAGLPELLRGVYFEGWRPARVPVKFGAEEYLRRFAHEAGISAVEVADVAPRVTRALRRQLAPGQLDGALTQLPDALRGLVDSDGSATAGDGSGRDARTHSLDERMEDLITAVQTLVDRVQHQPGNPGSAGATPPASARSAEPVGRSPLYWTD</sequence>
<evidence type="ECO:0000256" key="1">
    <source>
        <dbReference type="SAM" id="MobiDB-lite"/>
    </source>
</evidence>
<dbReference type="Pfam" id="PF10025">
    <property type="entry name" value="DUF2267"/>
    <property type="match status" value="1"/>
</dbReference>
<dbReference type="InterPro" id="IPR038282">
    <property type="entry name" value="DUF2267_sf"/>
</dbReference>
<evidence type="ECO:0000313" key="3">
    <source>
        <dbReference type="Proteomes" id="UP001595912"/>
    </source>
</evidence>
<dbReference type="Proteomes" id="UP001595912">
    <property type="component" value="Unassembled WGS sequence"/>
</dbReference>
<feature type="compositionally biased region" description="Low complexity" evidence="1">
    <location>
        <begin position="181"/>
        <end position="198"/>
    </location>
</feature>